<comment type="similarity">
    <text evidence="2">Belongs to the bacterial solute-binding protein 5 family.</text>
</comment>
<sequence length="502" mass="53616">MSFPIRRVALLAAGLTAALALTACTGQAPAPEPTEVDPDATLRVGLVLEPTTLDIRRTSGAALEQVLVDNVYEGLVTRTQDNEIVPALASEYEISADGLTYTFTLHEGVTFHGGGELTASDVVWSLNAVVEDAAYVGHDDLAGVASVEAPDDRTVVITLSEPNQNLLFTLTGPAGLVFDEGDETDLKTSANGTGPFTLESWAQGDSITFQRNEGYWGEPAGVGTVTFRYIPDFQAGISAALDGSLDVLTPVQADLASQLDGVNGFELQRGRTTDKYVLAFNNAVAPLDDPRVREALRLAIDHDGLVEVIGAGETQYGPIPSLDPGYEDLSEVAPFDPERARELLAEAGQENLQLQLTVPSFYGTAVSTFLVSAFNDIGVDLTVEPVEFSTWLNDVYTNGDYELSMVNHVEPRDFGAWANPDYYFHYDNPEVQELYAAALAEVDADASADLLAEAARIVAEDHAADWLYTAEQITAVGAGVEGFPTDSLNSRLDVSGVTLATD</sequence>
<evidence type="ECO:0000256" key="4">
    <source>
        <dbReference type="ARBA" id="ARBA00022729"/>
    </source>
</evidence>
<comment type="caution">
    <text evidence="5">The sequence shown here is derived from an EMBL/GenBank/DDBJ whole genome shotgun (WGS) entry which is preliminary data.</text>
</comment>
<comment type="subcellular location">
    <subcellularLocation>
        <location evidence="1">Cell envelope</location>
    </subcellularLocation>
</comment>
<evidence type="ECO:0000313" key="5">
    <source>
        <dbReference type="EMBL" id="OCG74231.1"/>
    </source>
</evidence>
<dbReference type="PROSITE" id="PS51257">
    <property type="entry name" value="PROKAR_LIPOPROTEIN"/>
    <property type="match status" value="1"/>
</dbReference>
<dbReference type="Pfam" id="PF00496">
    <property type="entry name" value="SBP_bac_5"/>
    <property type="match status" value="1"/>
</dbReference>
<accession>A0A1B9NCA5</accession>
<dbReference type="GO" id="GO:0030313">
    <property type="term" value="C:cell envelope"/>
    <property type="evidence" value="ECO:0007669"/>
    <property type="project" value="UniProtKB-SubCell"/>
</dbReference>
<dbReference type="Proteomes" id="UP000093355">
    <property type="component" value="Unassembled WGS sequence"/>
</dbReference>
<dbReference type="GO" id="GO:0015833">
    <property type="term" value="P:peptide transport"/>
    <property type="evidence" value="ECO:0007669"/>
    <property type="project" value="TreeGrafter"/>
</dbReference>
<dbReference type="Gene3D" id="3.10.105.10">
    <property type="entry name" value="Dipeptide-binding Protein, Domain 3"/>
    <property type="match status" value="1"/>
</dbReference>
<dbReference type="InterPro" id="IPR030678">
    <property type="entry name" value="Peptide/Ni-bd"/>
</dbReference>
<keyword evidence="4" id="KW-0732">Signal</keyword>
<evidence type="ECO:0000256" key="2">
    <source>
        <dbReference type="ARBA" id="ARBA00005695"/>
    </source>
</evidence>
<protein>
    <submittedName>
        <fullName evidence="5">Peptide ABC transporter substrate-binding protein</fullName>
    </submittedName>
</protein>
<dbReference type="OrthoDB" id="9796817at2"/>
<gene>
    <name evidence="5" type="ORF">A7J15_05085</name>
</gene>
<dbReference type="SUPFAM" id="SSF53850">
    <property type="entry name" value="Periplasmic binding protein-like II"/>
    <property type="match status" value="1"/>
</dbReference>
<proteinExistence type="inferred from homology"/>
<dbReference type="RefSeq" id="WP_067025539.1">
    <property type="nucleotide sequence ID" value="NZ_CP038256.1"/>
</dbReference>
<name>A0A1B9NCA5_9MICO</name>
<dbReference type="GO" id="GO:1904680">
    <property type="term" value="F:peptide transmembrane transporter activity"/>
    <property type="evidence" value="ECO:0007669"/>
    <property type="project" value="TreeGrafter"/>
</dbReference>
<reference evidence="5 6" key="1">
    <citation type="submission" date="2016-05" db="EMBL/GenBank/DDBJ databases">
        <authorList>
            <person name="Lavstsen T."/>
            <person name="Jespersen J.S."/>
        </authorList>
    </citation>
    <scope>NUCLEOTIDE SEQUENCE [LARGE SCALE GENOMIC DNA]</scope>
    <source>
        <strain evidence="5 6">YLB-01</strain>
    </source>
</reference>
<evidence type="ECO:0000256" key="3">
    <source>
        <dbReference type="ARBA" id="ARBA00022448"/>
    </source>
</evidence>
<dbReference type="PANTHER" id="PTHR30290:SF10">
    <property type="entry name" value="PERIPLASMIC OLIGOPEPTIDE-BINDING PROTEIN-RELATED"/>
    <property type="match status" value="1"/>
</dbReference>
<dbReference type="GO" id="GO:0042597">
    <property type="term" value="C:periplasmic space"/>
    <property type="evidence" value="ECO:0007669"/>
    <property type="project" value="UniProtKB-ARBA"/>
</dbReference>
<dbReference type="AlphaFoldDB" id="A0A1B9NCA5"/>
<dbReference type="EMBL" id="LXMD01000022">
    <property type="protein sequence ID" value="OCG74231.1"/>
    <property type="molecule type" value="Genomic_DNA"/>
</dbReference>
<keyword evidence="6" id="KW-1185">Reference proteome</keyword>
<dbReference type="GO" id="GO:0043190">
    <property type="term" value="C:ATP-binding cassette (ABC) transporter complex"/>
    <property type="evidence" value="ECO:0007669"/>
    <property type="project" value="InterPro"/>
</dbReference>
<dbReference type="InterPro" id="IPR039424">
    <property type="entry name" value="SBP_5"/>
</dbReference>
<organism evidence="5 6">
    <name type="scientific">Microbacterium sediminis</name>
    <dbReference type="NCBI Taxonomy" id="904291"/>
    <lineage>
        <taxon>Bacteria</taxon>
        <taxon>Bacillati</taxon>
        <taxon>Actinomycetota</taxon>
        <taxon>Actinomycetes</taxon>
        <taxon>Micrococcales</taxon>
        <taxon>Microbacteriaceae</taxon>
        <taxon>Microbacterium</taxon>
    </lineage>
</organism>
<evidence type="ECO:0000256" key="1">
    <source>
        <dbReference type="ARBA" id="ARBA00004196"/>
    </source>
</evidence>
<dbReference type="PIRSF" id="PIRSF002741">
    <property type="entry name" value="MppA"/>
    <property type="match status" value="1"/>
</dbReference>
<dbReference type="PANTHER" id="PTHR30290">
    <property type="entry name" value="PERIPLASMIC BINDING COMPONENT OF ABC TRANSPORTER"/>
    <property type="match status" value="1"/>
</dbReference>
<dbReference type="STRING" id="904291.A7J15_05085"/>
<keyword evidence="3" id="KW-0813">Transport</keyword>
<evidence type="ECO:0000313" key="6">
    <source>
        <dbReference type="Proteomes" id="UP000093355"/>
    </source>
</evidence>
<dbReference type="Gene3D" id="3.40.190.10">
    <property type="entry name" value="Periplasmic binding protein-like II"/>
    <property type="match status" value="1"/>
</dbReference>
<dbReference type="InterPro" id="IPR000914">
    <property type="entry name" value="SBP_5_dom"/>
</dbReference>
<dbReference type="CDD" id="cd08494">
    <property type="entry name" value="PBP2_NikA_DppA_OppA_like_6"/>
    <property type="match status" value="1"/>
</dbReference>